<feature type="coiled-coil region" evidence="5">
    <location>
        <begin position="255"/>
        <end position="311"/>
    </location>
</feature>
<dbReference type="GO" id="GO:0003779">
    <property type="term" value="F:actin binding"/>
    <property type="evidence" value="ECO:0007669"/>
    <property type="project" value="UniProtKB-KW"/>
</dbReference>
<dbReference type="Proteomes" id="UP001187315">
    <property type="component" value="Unassembled WGS sequence"/>
</dbReference>
<evidence type="ECO:0000256" key="5">
    <source>
        <dbReference type="SAM" id="Coils"/>
    </source>
</evidence>
<evidence type="ECO:0000313" key="6">
    <source>
        <dbReference type="EMBL" id="KAK2838518.1"/>
    </source>
</evidence>
<dbReference type="InterPro" id="IPR050875">
    <property type="entry name" value="Troponin_I"/>
</dbReference>
<organism evidence="6 7">
    <name type="scientific">Tachysurus vachellii</name>
    <name type="common">Darkbarbel catfish</name>
    <name type="synonym">Pelteobagrus vachellii</name>
    <dbReference type="NCBI Taxonomy" id="175792"/>
    <lineage>
        <taxon>Eukaryota</taxon>
        <taxon>Metazoa</taxon>
        <taxon>Chordata</taxon>
        <taxon>Craniata</taxon>
        <taxon>Vertebrata</taxon>
        <taxon>Euteleostomi</taxon>
        <taxon>Actinopterygii</taxon>
        <taxon>Neopterygii</taxon>
        <taxon>Teleostei</taxon>
        <taxon>Ostariophysi</taxon>
        <taxon>Siluriformes</taxon>
        <taxon>Bagridae</taxon>
        <taxon>Tachysurus</taxon>
    </lineage>
</organism>
<dbReference type="SUPFAM" id="SSF90250">
    <property type="entry name" value="Troponin coil-coiled subunits"/>
    <property type="match status" value="2"/>
</dbReference>
<sequence>MKISVLAKILWEPWLPSGSFKAAAAGVSGREKGTKKNKITATRRLQLKGKLLKKAASMLVAEKEQNKRDRESALNERVPPLKLSGLSGQELQELCKELHRKIDTTDEARYDLEVKVAKNETEIQSLTQKIGEIKGTMNRTKLKRVKKSADAMLGALTESKMSSKADFKANLKTVKKEEEKKEEVTDWRKNVEAMSGMEGRKKIFNADLHSQEATEAVKSEPALLHCHTLLTLLSFSCTHQEVKMSEALFLKTKILKKASSLLAAEKEEKQSERERVLSERIPPLQLSGLSLQELQALCREILQKTDRIDEERYDIEVKVGKNDKEIAELSHKISELKGKMKRPALKRVKISADAMLGALLGAKIRESVDFKANLKTVKKEEEKKEEVTDWRKNVEAMSGMEGRKKLFAA</sequence>
<name>A0AA88SPD7_TACVA</name>
<evidence type="ECO:0000313" key="7">
    <source>
        <dbReference type="Proteomes" id="UP001187315"/>
    </source>
</evidence>
<dbReference type="Gene3D" id="1.20.5.350">
    <property type="match status" value="2"/>
</dbReference>
<dbReference type="InterPro" id="IPR001978">
    <property type="entry name" value="Troponin"/>
</dbReference>
<dbReference type="AlphaFoldDB" id="A0AA88SPD7"/>
<evidence type="ECO:0000256" key="3">
    <source>
        <dbReference type="ARBA" id="ARBA00023179"/>
    </source>
</evidence>
<comment type="caution">
    <text evidence="6">The sequence shown here is derived from an EMBL/GenBank/DDBJ whole genome shotgun (WGS) entry which is preliminary data.</text>
</comment>
<keyword evidence="5" id="KW-0175">Coiled coil</keyword>
<dbReference type="GO" id="GO:0005861">
    <property type="term" value="C:troponin complex"/>
    <property type="evidence" value="ECO:0007669"/>
    <property type="project" value="InterPro"/>
</dbReference>
<comment type="function">
    <text evidence="1">Troponin I is the inhibitory subunit of troponin, the thin filament regulatory complex which confers calcium-sensitivity to striated muscle actomyosin ATPase activity.</text>
</comment>
<evidence type="ECO:0000256" key="4">
    <source>
        <dbReference type="ARBA" id="ARBA00023203"/>
    </source>
</evidence>
<keyword evidence="7" id="KW-1185">Reference proteome</keyword>
<keyword evidence="4" id="KW-0009">Actin-binding</keyword>
<dbReference type="PANTHER" id="PTHR13738">
    <property type="entry name" value="TROPONIN I"/>
    <property type="match status" value="1"/>
</dbReference>
<reference evidence="6" key="1">
    <citation type="submission" date="2023-08" db="EMBL/GenBank/DDBJ databases">
        <title>Pelteobagrus vachellii genome.</title>
        <authorList>
            <person name="Liu H."/>
        </authorList>
    </citation>
    <scope>NUCLEOTIDE SEQUENCE</scope>
    <source>
        <strain evidence="6">PRFRI_2022a</strain>
        <tissue evidence="6">Muscle</tissue>
    </source>
</reference>
<evidence type="ECO:0000256" key="1">
    <source>
        <dbReference type="ARBA" id="ARBA00001988"/>
    </source>
</evidence>
<dbReference type="EMBL" id="JAVHJS010000013">
    <property type="protein sequence ID" value="KAK2838518.1"/>
    <property type="molecule type" value="Genomic_DNA"/>
</dbReference>
<dbReference type="GO" id="GO:0003009">
    <property type="term" value="P:skeletal muscle contraction"/>
    <property type="evidence" value="ECO:0007669"/>
    <property type="project" value="TreeGrafter"/>
</dbReference>
<gene>
    <name evidence="6" type="ORF">Q7C36_013332</name>
</gene>
<dbReference type="PANTHER" id="PTHR13738:SF12">
    <property type="entry name" value="TROPONIN 1-RELATED"/>
    <property type="match status" value="1"/>
</dbReference>
<dbReference type="InterPro" id="IPR038077">
    <property type="entry name" value="Troponin_sf"/>
</dbReference>
<keyword evidence="3" id="KW-0514">Muscle protein</keyword>
<proteinExistence type="inferred from homology"/>
<dbReference type="GO" id="GO:0060048">
    <property type="term" value="P:cardiac muscle contraction"/>
    <property type="evidence" value="ECO:0007669"/>
    <property type="project" value="TreeGrafter"/>
</dbReference>
<protein>
    <submittedName>
        <fullName evidence="6">Uncharacterized protein</fullName>
    </submittedName>
</protein>
<comment type="similarity">
    <text evidence="2">Belongs to the troponin I family.</text>
</comment>
<evidence type="ECO:0000256" key="2">
    <source>
        <dbReference type="ARBA" id="ARBA00009930"/>
    </source>
</evidence>
<accession>A0AA88SPD7</accession>
<dbReference type="Pfam" id="PF00992">
    <property type="entry name" value="Troponin"/>
    <property type="match status" value="2"/>
</dbReference>
<dbReference type="Gene3D" id="6.10.250.180">
    <property type="match status" value="2"/>
</dbReference>